<evidence type="ECO:0000256" key="7">
    <source>
        <dbReference type="ARBA" id="ARBA00023033"/>
    </source>
</evidence>
<proteinExistence type="inferred from homology"/>
<name>A0A916TI85_9HYPH</name>
<sequence>MNADTPTLPDHDVVVVGGGPSGLTAALLFAYEGLSTALIAPEVNRTDGRTTALLQDSISLLDKLGVWADLKEKAAPLARMRMIDDTGRLFRAPEVTFDSTELGLEAFGYNIGNADLNGALADRAENTDNLTVVTGHAAGFAFSADGVEISTDQGGHVTARLAVAADGRNSKLREAAGIEVRTWSYPQVAMVLNLEHERPHHDISTEFHRKTGPFTLVPLPGKRSSLVCVETAEGALRLGEMSDGDLALELERRAHSILGKFTIATRRQMYPLSGLNARSLAGTRVALIGETAHVFPPIGAQGLNLSMRDVATLVDMAAKARRAGRDVGGGEVLEAYERKRRADILTRTSAVDALNRSLLSDLLPFQLARSAGLYMADKVPFLRRILMREGMAPGLRRGDLRQVSGRA</sequence>
<comment type="caution">
    <text evidence="9">The sequence shown here is derived from an EMBL/GenBank/DDBJ whole genome shotgun (WGS) entry which is preliminary data.</text>
</comment>
<dbReference type="Pfam" id="PF01494">
    <property type="entry name" value="FAD_binding_3"/>
    <property type="match status" value="1"/>
</dbReference>
<dbReference type="OrthoDB" id="9796623at2"/>
<evidence type="ECO:0000256" key="1">
    <source>
        <dbReference type="ARBA" id="ARBA00001974"/>
    </source>
</evidence>
<comment type="cofactor">
    <cofactor evidence="1">
        <name>FAD</name>
        <dbReference type="ChEBI" id="CHEBI:57692"/>
    </cofactor>
</comment>
<dbReference type="GO" id="GO:0016705">
    <property type="term" value="F:oxidoreductase activity, acting on paired donors, with incorporation or reduction of molecular oxygen"/>
    <property type="evidence" value="ECO:0007669"/>
    <property type="project" value="InterPro"/>
</dbReference>
<gene>
    <name evidence="9" type="ORF">GCM10011316_16530</name>
</gene>
<dbReference type="InterPro" id="IPR036188">
    <property type="entry name" value="FAD/NAD-bd_sf"/>
</dbReference>
<accession>A0A916TI85</accession>
<comment type="pathway">
    <text evidence="2">Cofactor biosynthesis; ubiquinone biosynthesis.</text>
</comment>
<dbReference type="GO" id="GO:0071949">
    <property type="term" value="F:FAD binding"/>
    <property type="evidence" value="ECO:0007669"/>
    <property type="project" value="InterPro"/>
</dbReference>
<evidence type="ECO:0000313" key="10">
    <source>
        <dbReference type="Proteomes" id="UP000605148"/>
    </source>
</evidence>
<dbReference type="PANTHER" id="PTHR43876:SF7">
    <property type="entry name" value="UBIQUINONE BIOSYNTHESIS MONOOXYGENASE COQ6, MITOCHONDRIAL"/>
    <property type="match status" value="1"/>
</dbReference>
<reference evidence="9" key="1">
    <citation type="journal article" date="2014" name="Int. J. Syst. Evol. Microbiol.">
        <title>Complete genome sequence of Corynebacterium casei LMG S-19264T (=DSM 44701T), isolated from a smear-ripened cheese.</title>
        <authorList>
            <consortium name="US DOE Joint Genome Institute (JGI-PGF)"/>
            <person name="Walter F."/>
            <person name="Albersmeier A."/>
            <person name="Kalinowski J."/>
            <person name="Ruckert C."/>
        </authorList>
    </citation>
    <scope>NUCLEOTIDE SEQUENCE</scope>
    <source>
        <strain evidence="9">CGMCC 1.12426</strain>
    </source>
</reference>
<organism evidence="9 10">
    <name type="scientific">Roseibium aquae</name>
    <dbReference type="NCBI Taxonomy" id="1323746"/>
    <lineage>
        <taxon>Bacteria</taxon>
        <taxon>Pseudomonadati</taxon>
        <taxon>Pseudomonadota</taxon>
        <taxon>Alphaproteobacteria</taxon>
        <taxon>Hyphomicrobiales</taxon>
        <taxon>Stappiaceae</taxon>
        <taxon>Roseibium</taxon>
    </lineage>
</organism>
<reference evidence="9" key="2">
    <citation type="submission" date="2020-09" db="EMBL/GenBank/DDBJ databases">
        <authorList>
            <person name="Sun Q."/>
            <person name="Zhou Y."/>
        </authorList>
    </citation>
    <scope>NUCLEOTIDE SEQUENCE</scope>
    <source>
        <strain evidence="9">CGMCC 1.12426</strain>
    </source>
</reference>
<dbReference type="GO" id="GO:0004497">
    <property type="term" value="F:monooxygenase activity"/>
    <property type="evidence" value="ECO:0007669"/>
    <property type="project" value="UniProtKB-KW"/>
</dbReference>
<keyword evidence="5" id="KW-0274">FAD</keyword>
<dbReference type="EMBL" id="BMFA01000004">
    <property type="protein sequence ID" value="GGB45187.1"/>
    <property type="molecule type" value="Genomic_DNA"/>
</dbReference>
<evidence type="ECO:0000256" key="4">
    <source>
        <dbReference type="ARBA" id="ARBA00022630"/>
    </source>
</evidence>
<keyword evidence="6" id="KW-0560">Oxidoreductase</keyword>
<comment type="similarity">
    <text evidence="3">Belongs to the UbiH/COQ6 family.</text>
</comment>
<keyword evidence="4" id="KW-0285">Flavoprotein</keyword>
<evidence type="ECO:0000313" key="9">
    <source>
        <dbReference type="EMBL" id="GGB45187.1"/>
    </source>
</evidence>
<dbReference type="InterPro" id="IPR002938">
    <property type="entry name" value="FAD-bd"/>
</dbReference>
<keyword evidence="7" id="KW-0503">Monooxygenase</keyword>
<dbReference type="NCBIfam" id="NF005691">
    <property type="entry name" value="PRK07494.1"/>
    <property type="match status" value="1"/>
</dbReference>
<evidence type="ECO:0000256" key="2">
    <source>
        <dbReference type="ARBA" id="ARBA00004749"/>
    </source>
</evidence>
<dbReference type="PANTHER" id="PTHR43876">
    <property type="entry name" value="UBIQUINONE BIOSYNTHESIS MONOOXYGENASE COQ6, MITOCHONDRIAL"/>
    <property type="match status" value="1"/>
</dbReference>
<evidence type="ECO:0000256" key="5">
    <source>
        <dbReference type="ARBA" id="ARBA00022827"/>
    </source>
</evidence>
<dbReference type="NCBIfam" id="TIGR01988">
    <property type="entry name" value="Ubi-OHases"/>
    <property type="match status" value="1"/>
</dbReference>
<evidence type="ECO:0000256" key="6">
    <source>
        <dbReference type="ARBA" id="ARBA00023002"/>
    </source>
</evidence>
<keyword evidence="10" id="KW-1185">Reference proteome</keyword>
<dbReference type="InterPro" id="IPR051205">
    <property type="entry name" value="UbiH/COQ6_monooxygenase"/>
</dbReference>
<protein>
    <submittedName>
        <fullName evidence="9">2-octaprenyl-6-methoxyphenyl hydroxylase</fullName>
    </submittedName>
</protein>
<dbReference type="PRINTS" id="PR00420">
    <property type="entry name" value="RNGMNOXGNASE"/>
</dbReference>
<dbReference type="AlphaFoldDB" id="A0A916TI85"/>
<evidence type="ECO:0000256" key="3">
    <source>
        <dbReference type="ARBA" id="ARBA00005349"/>
    </source>
</evidence>
<dbReference type="Gene3D" id="3.50.50.60">
    <property type="entry name" value="FAD/NAD(P)-binding domain"/>
    <property type="match status" value="2"/>
</dbReference>
<dbReference type="InterPro" id="IPR010971">
    <property type="entry name" value="UbiH/COQ6"/>
</dbReference>
<feature type="domain" description="FAD-binding" evidence="8">
    <location>
        <begin position="11"/>
        <end position="342"/>
    </location>
</feature>
<dbReference type="SUPFAM" id="SSF51905">
    <property type="entry name" value="FAD/NAD(P)-binding domain"/>
    <property type="match status" value="1"/>
</dbReference>
<dbReference type="RefSeq" id="WP_150495627.1">
    <property type="nucleotide sequence ID" value="NZ_BMFA01000004.1"/>
</dbReference>
<dbReference type="GO" id="GO:0006744">
    <property type="term" value="P:ubiquinone biosynthetic process"/>
    <property type="evidence" value="ECO:0007669"/>
    <property type="project" value="InterPro"/>
</dbReference>
<dbReference type="Proteomes" id="UP000605148">
    <property type="component" value="Unassembled WGS sequence"/>
</dbReference>
<evidence type="ECO:0000259" key="8">
    <source>
        <dbReference type="Pfam" id="PF01494"/>
    </source>
</evidence>